<dbReference type="SFLD" id="SFLDG00179">
    <property type="entry name" value="mandelate_racemase"/>
    <property type="match status" value="1"/>
</dbReference>
<dbReference type="PANTHER" id="PTHR13794:SF58">
    <property type="entry name" value="MITOCHONDRIAL ENOLASE SUPERFAMILY MEMBER 1"/>
    <property type="match status" value="1"/>
</dbReference>
<keyword evidence="6" id="KW-1185">Reference proteome</keyword>
<dbReference type="SUPFAM" id="SSF51604">
    <property type="entry name" value="Enolase C-terminal domain-like"/>
    <property type="match status" value="1"/>
</dbReference>
<dbReference type="SFLD" id="SFLDS00001">
    <property type="entry name" value="Enolase"/>
    <property type="match status" value="1"/>
</dbReference>
<dbReference type="PANTHER" id="PTHR13794">
    <property type="entry name" value="ENOLASE SUPERFAMILY, MANDELATE RACEMASE"/>
    <property type="match status" value="1"/>
</dbReference>
<dbReference type="InterPro" id="IPR046945">
    <property type="entry name" value="RHMD-like"/>
</dbReference>
<dbReference type="Gene3D" id="3.30.390.10">
    <property type="entry name" value="Enolase-like, N-terminal domain"/>
    <property type="match status" value="1"/>
</dbReference>
<dbReference type="InterPro" id="IPR013342">
    <property type="entry name" value="Mandelate_racemase_C"/>
</dbReference>
<dbReference type="Pfam" id="PF13378">
    <property type="entry name" value="MR_MLE_C"/>
    <property type="match status" value="1"/>
</dbReference>
<keyword evidence="3" id="KW-0460">Magnesium</keyword>
<dbReference type="InterPro" id="IPR013341">
    <property type="entry name" value="Mandelate_racemase_N_dom"/>
</dbReference>
<dbReference type="InterPro" id="IPR036849">
    <property type="entry name" value="Enolase-like_C_sf"/>
</dbReference>
<protein>
    <submittedName>
        <fullName evidence="5">Enolase C-terminal domain-like protein</fullName>
    </submittedName>
</protein>
<name>A0ABZ0SMW9_9MICO</name>
<feature type="domain" description="Mandelate racemase/muconate lactonizing enzyme C-terminal" evidence="4">
    <location>
        <begin position="152"/>
        <end position="248"/>
    </location>
</feature>
<evidence type="ECO:0000313" key="6">
    <source>
        <dbReference type="Proteomes" id="UP001323798"/>
    </source>
</evidence>
<keyword evidence="2" id="KW-0479">Metal-binding</keyword>
<dbReference type="Proteomes" id="UP001323798">
    <property type="component" value="Chromosome"/>
</dbReference>
<comment type="cofactor">
    <cofactor evidence="1">
        <name>Mg(2+)</name>
        <dbReference type="ChEBI" id="CHEBI:18420"/>
    </cofactor>
</comment>
<evidence type="ECO:0000313" key="5">
    <source>
        <dbReference type="EMBL" id="WPR90473.1"/>
    </source>
</evidence>
<reference evidence="5 6" key="1">
    <citation type="submission" date="2023-11" db="EMBL/GenBank/DDBJ databases">
        <title>Genome sequence of Microbacterium rhizosphaerae KACC 19337.</title>
        <authorList>
            <person name="Choi H."/>
            <person name="Kim S."/>
            <person name="Kim Y."/>
            <person name="Kwon S.-W."/>
            <person name="Heo J."/>
        </authorList>
    </citation>
    <scope>NUCLEOTIDE SEQUENCE [LARGE SCALE GENOMIC DNA]</scope>
    <source>
        <strain evidence="5 6">KACC 19337</strain>
    </source>
</reference>
<dbReference type="EMBL" id="CP139368">
    <property type="protein sequence ID" value="WPR90473.1"/>
    <property type="molecule type" value="Genomic_DNA"/>
</dbReference>
<dbReference type="InterPro" id="IPR029065">
    <property type="entry name" value="Enolase_C-like"/>
</dbReference>
<dbReference type="Pfam" id="PF02746">
    <property type="entry name" value="MR_MLE_N"/>
    <property type="match status" value="1"/>
</dbReference>
<evidence type="ECO:0000256" key="3">
    <source>
        <dbReference type="ARBA" id="ARBA00022842"/>
    </source>
</evidence>
<evidence type="ECO:0000256" key="1">
    <source>
        <dbReference type="ARBA" id="ARBA00001946"/>
    </source>
</evidence>
<evidence type="ECO:0000256" key="2">
    <source>
        <dbReference type="ARBA" id="ARBA00022723"/>
    </source>
</evidence>
<dbReference type="RefSeq" id="WP_320943185.1">
    <property type="nucleotide sequence ID" value="NZ_BAABEU010000011.1"/>
</dbReference>
<dbReference type="SUPFAM" id="SSF54826">
    <property type="entry name" value="Enolase N-terminal domain-like"/>
    <property type="match status" value="1"/>
</dbReference>
<proteinExistence type="predicted"/>
<gene>
    <name evidence="5" type="ORF">SM116_04055</name>
</gene>
<dbReference type="InterPro" id="IPR029017">
    <property type="entry name" value="Enolase-like_N"/>
</dbReference>
<evidence type="ECO:0000259" key="4">
    <source>
        <dbReference type="SMART" id="SM00922"/>
    </source>
</evidence>
<organism evidence="5 6">
    <name type="scientific">Microbacterium rhizosphaerae</name>
    <dbReference type="NCBI Taxonomy" id="1678237"/>
    <lineage>
        <taxon>Bacteria</taxon>
        <taxon>Bacillati</taxon>
        <taxon>Actinomycetota</taxon>
        <taxon>Actinomycetes</taxon>
        <taxon>Micrococcales</taxon>
        <taxon>Microbacteriaceae</taxon>
        <taxon>Microbacterium</taxon>
    </lineage>
</organism>
<dbReference type="Gene3D" id="3.20.20.120">
    <property type="entry name" value="Enolase-like C-terminal domain"/>
    <property type="match status" value="1"/>
</dbReference>
<accession>A0ABZ0SMW9</accession>
<sequence>MNSPDSGTRIHSIRASAYTVPTATGGRERPESDGTIEWSSTGVLVVRLTAGDATGLGYAYTSPAALGLVRDILWGEVEGGDALDTARLFWAMARASRNSGWPGVGASAVAAVDIAVHDLAAHFLGVPLTQLLGGAHDRIAAYGSGGFTDYTDDELAEQLASWAGAGIRAVKMKVGSVPGDDLRRVQVARAAIGDAVELFVDANGAYDRKTALHLAEEFVGEGVTWFEEPVSSDDREGLHLLRARIPAPVRVAAGEYAYRPTDFRDLLVAGCVDVLQADATRCGVTGFGVAAALAGAFGVPLSAHTAPALHASVAAAHEEAINVEYFHDHQRIEELFFDGVPPLVGGDLVPDRSAPGHALGFKEADAEPYLVDAFRAG</sequence>
<dbReference type="SMART" id="SM00922">
    <property type="entry name" value="MR_MLE"/>
    <property type="match status" value="1"/>
</dbReference>